<dbReference type="GeneID" id="115822688"/>
<keyword evidence="3" id="KW-0677">Repeat</keyword>
<gene>
    <name evidence="10" type="primary">LOC115822688</name>
</gene>
<dbReference type="PANTHER" id="PTHR11890">
    <property type="entry name" value="INTERLEUKIN-1 RECEPTOR FAMILY MEMBER"/>
    <property type="match status" value="1"/>
</dbReference>
<evidence type="ECO:0000256" key="7">
    <source>
        <dbReference type="SAM" id="Phobius"/>
    </source>
</evidence>
<sequence length="262" mass="29475">MTVKAQVNSGNYTCVIRSGDICFTGQISLNVYETERADINIISYPAHIQAGSDAWLKCPDLEDFVRMENPRWYKDSSDTMLPIGGGRYNREGNDTLIIRNLSAADSGLYTCRLRVLINNNLYDISRIWKLEVPVSPGKQSADSIMVTWLINGQSIEETDLGGRVFQGERRVKGGNVEVWLVFLEVLEEDTGVELSCVTQSPLGKHEVVTMVKSEDSVLTWLTVGIVSSVCFLLVLSVFLYHLKPRRREKQGDYILARNDSLF</sequence>
<dbReference type="AlphaFoldDB" id="A0A6J2WGH2"/>
<keyword evidence="6" id="KW-0393">Immunoglobulin domain</keyword>
<evidence type="ECO:0000256" key="5">
    <source>
        <dbReference type="ARBA" id="ARBA00023180"/>
    </source>
</evidence>
<dbReference type="SUPFAM" id="SSF48726">
    <property type="entry name" value="Immunoglobulin"/>
    <property type="match status" value="1"/>
</dbReference>
<evidence type="ECO:0000313" key="9">
    <source>
        <dbReference type="Proteomes" id="UP000504632"/>
    </source>
</evidence>
<dbReference type="Gene3D" id="2.60.40.10">
    <property type="entry name" value="Immunoglobulins"/>
    <property type="match status" value="2"/>
</dbReference>
<dbReference type="InterPro" id="IPR015621">
    <property type="entry name" value="IL-1_rcpt_fam"/>
</dbReference>
<dbReference type="RefSeq" id="XP_030642461.1">
    <property type="nucleotide sequence ID" value="XM_030786601.1"/>
</dbReference>
<dbReference type="InterPro" id="IPR007110">
    <property type="entry name" value="Ig-like_dom"/>
</dbReference>
<keyword evidence="2" id="KW-0732">Signal</keyword>
<keyword evidence="7" id="KW-0472">Membrane</keyword>
<comment type="similarity">
    <text evidence="1">Belongs to the interleukin-1 receptor family.</text>
</comment>
<dbReference type="OrthoDB" id="9881731at2759"/>
<protein>
    <submittedName>
        <fullName evidence="10">Interleukin-1 receptor type 2</fullName>
    </submittedName>
</protein>
<dbReference type="PANTHER" id="PTHR11890:SF18">
    <property type="entry name" value="LYMPHOCYTE ACTIVATION GENE 3 PROTEIN"/>
    <property type="match status" value="1"/>
</dbReference>
<evidence type="ECO:0000256" key="4">
    <source>
        <dbReference type="ARBA" id="ARBA00023157"/>
    </source>
</evidence>
<dbReference type="FunFam" id="2.60.40.10:FF:000188">
    <property type="entry name" value="Interleukin-1 receptor accessory protein-like 1"/>
    <property type="match status" value="1"/>
</dbReference>
<evidence type="ECO:0000259" key="8">
    <source>
        <dbReference type="PROSITE" id="PS50835"/>
    </source>
</evidence>
<evidence type="ECO:0000256" key="3">
    <source>
        <dbReference type="ARBA" id="ARBA00022737"/>
    </source>
</evidence>
<evidence type="ECO:0000256" key="6">
    <source>
        <dbReference type="ARBA" id="ARBA00023319"/>
    </source>
</evidence>
<dbReference type="InterPro" id="IPR013783">
    <property type="entry name" value="Ig-like_fold"/>
</dbReference>
<keyword evidence="7" id="KW-1133">Transmembrane helix</keyword>
<dbReference type="SMART" id="SM00409">
    <property type="entry name" value="IG"/>
    <property type="match status" value="1"/>
</dbReference>
<dbReference type="Proteomes" id="UP000504632">
    <property type="component" value="Chromosome 10"/>
</dbReference>
<evidence type="ECO:0000313" key="10">
    <source>
        <dbReference type="RefSeq" id="XP_030642461.1"/>
    </source>
</evidence>
<dbReference type="InParanoid" id="A0A6J2WGH2"/>
<keyword evidence="7" id="KW-0812">Transmembrane</keyword>
<evidence type="ECO:0000256" key="1">
    <source>
        <dbReference type="ARBA" id="ARBA00009752"/>
    </source>
</evidence>
<feature type="transmembrane region" description="Helical" evidence="7">
    <location>
        <begin position="217"/>
        <end position="240"/>
    </location>
</feature>
<keyword evidence="9" id="KW-1185">Reference proteome</keyword>
<accession>A0A6J2WGH2</accession>
<keyword evidence="4" id="KW-1015">Disulfide bond</keyword>
<name>A0A6J2WGH2_CHACN</name>
<feature type="domain" description="Ig-like" evidence="8">
    <location>
        <begin position="37"/>
        <end position="113"/>
    </location>
</feature>
<dbReference type="InterPro" id="IPR003599">
    <property type="entry name" value="Ig_sub"/>
</dbReference>
<dbReference type="InterPro" id="IPR036179">
    <property type="entry name" value="Ig-like_dom_sf"/>
</dbReference>
<organism evidence="9 10">
    <name type="scientific">Chanos chanos</name>
    <name type="common">Milkfish</name>
    <name type="synonym">Mugil chanos</name>
    <dbReference type="NCBI Taxonomy" id="29144"/>
    <lineage>
        <taxon>Eukaryota</taxon>
        <taxon>Metazoa</taxon>
        <taxon>Chordata</taxon>
        <taxon>Craniata</taxon>
        <taxon>Vertebrata</taxon>
        <taxon>Euteleostomi</taxon>
        <taxon>Actinopterygii</taxon>
        <taxon>Neopterygii</taxon>
        <taxon>Teleostei</taxon>
        <taxon>Ostariophysi</taxon>
        <taxon>Gonorynchiformes</taxon>
        <taxon>Chanidae</taxon>
        <taxon>Chanos</taxon>
    </lineage>
</organism>
<proteinExistence type="inferred from homology"/>
<evidence type="ECO:0000256" key="2">
    <source>
        <dbReference type="ARBA" id="ARBA00022729"/>
    </source>
</evidence>
<keyword evidence="10" id="KW-0675">Receptor</keyword>
<keyword evidence="5" id="KW-0325">Glycoprotein</keyword>
<reference evidence="10" key="1">
    <citation type="submission" date="2025-08" db="UniProtKB">
        <authorList>
            <consortium name="RefSeq"/>
        </authorList>
    </citation>
    <scope>IDENTIFICATION</scope>
</reference>
<dbReference type="PROSITE" id="PS50835">
    <property type="entry name" value="IG_LIKE"/>
    <property type="match status" value="1"/>
</dbReference>